<accession>A0ABR9KGT1</accession>
<protein>
    <submittedName>
        <fullName evidence="1">Uncharacterized protein</fullName>
    </submittedName>
</protein>
<organism evidence="1 2">
    <name type="scientific">Nonomuraea africana</name>
    <dbReference type="NCBI Taxonomy" id="46171"/>
    <lineage>
        <taxon>Bacteria</taxon>
        <taxon>Bacillati</taxon>
        <taxon>Actinomycetota</taxon>
        <taxon>Actinomycetes</taxon>
        <taxon>Streptosporangiales</taxon>
        <taxon>Streptosporangiaceae</taxon>
        <taxon>Nonomuraea</taxon>
    </lineage>
</organism>
<name>A0ABR9KGT1_9ACTN</name>
<evidence type="ECO:0000313" key="1">
    <source>
        <dbReference type="EMBL" id="MBE1561233.1"/>
    </source>
</evidence>
<dbReference type="EMBL" id="JADBEF010000001">
    <property type="protein sequence ID" value="MBE1561233.1"/>
    <property type="molecule type" value="Genomic_DNA"/>
</dbReference>
<comment type="caution">
    <text evidence="1">The sequence shown here is derived from an EMBL/GenBank/DDBJ whole genome shotgun (WGS) entry which is preliminary data.</text>
</comment>
<proteinExistence type="predicted"/>
<evidence type="ECO:0000313" key="2">
    <source>
        <dbReference type="Proteomes" id="UP000661607"/>
    </source>
</evidence>
<dbReference type="Proteomes" id="UP000661607">
    <property type="component" value="Unassembled WGS sequence"/>
</dbReference>
<reference evidence="1 2" key="1">
    <citation type="submission" date="2020-10" db="EMBL/GenBank/DDBJ databases">
        <title>Sequencing the genomes of 1000 actinobacteria strains.</title>
        <authorList>
            <person name="Klenk H.-P."/>
        </authorList>
    </citation>
    <scope>NUCLEOTIDE SEQUENCE [LARGE SCALE GENOMIC DNA]</scope>
    <source>
        <strain evidence="1 2">DSM 43748</strain>
    </source>
</reference>
<keyword evidence="2" id="KW-1185">Reference proteome</keyword>
<sequence length="39" mass="4438">MPVRIAEEPNIEVRRCERLGWDVYIERAGLRLVAAVVTG</sequence>
<gene>
    <name evidence="1" type="ORF">H4W81_004012</name>
</gene>